<dbReference type="SUPFAM" id="SSF103473">
    <property type="entry name" value="MFS general substrate transporter"/>
    <property type="match status" value="1"/>
</dbReference>
<feature type="transmembrane region" description="Helical" evidence="1">
    <location>
        <begin position="334"/>
        <end position="352"/>
    </location>
</feature>
<dbReference type="InterPro" id="IPR011701">
    <property type="entry name" value="MFS"/>
</dbReference>
<organism evidence="2 3">
    <name type="scientific">Chloropicon roscoffensis</name>
    <dbReference type="NCBI Taxonomy" id="1461544"/>
    <lineage>
        <taxon>Eukaryota</taxon>
        <taxon>Viridiplantae</taxon>
        <taxon>Chlorophyta</taxon>
        <taxon>Chloropicophyceae</taxon>
        <taxon>Chloropicales</taxon>
        <taxon>Chloropicaceae</taxon>
        <taxon>Chloropicon</taxon>
    </lineage>
</organism>
<dbReference type="Pfam" id="PF07690">
    <property type="entry name" value="MFS_1"/>
    <property type="match status" value="1"/>
</dbReference>
<dbReference type="InterPro" id="IPR036259">
    <property type="entry name" value="MFS_trans_sf"/>
</dbReference>
<feature type="transmembrane region" description="Helical" evidence="1">
    <location>
        <begin position="470"/>
        <end position="489"/>
    </location>
</feature>
<feature type="transmembrane region" description="Helical" evidence="1">
    <location>
        <begin position="143"/>
        <end position="164"/>
    </location>
</feature>
<sequence length="539" mass="58037">MSLTDGLPHIFRRRLLEKKVELLDELDAAPYTPPARNSFDEGSVLFEDTDGDFDGDFDATASRSLLGASTVSGATHSDVAQLTRKPTLFPPEPGLPAEAKDLKWLRILGSCIVVMSNGVQYSLSQFSPAVSEKLGPSTMASAISLLICFFTLGCIFHGTVLMTVLDVRQSVLLTSPLVFSLLLSNVALQTGTRWLMLLSFSLTGFGIGPSFLSAIIHMQFWLPKNPALASSVAMAFGGLGSVAMAILIEAAIDTRGVSSSFTLLAFTLAGLQVFGGLLLKMPDLSESHAKDLLVSHRSKLDASARFTKSKDTDAFRHGLGIELRPQEIVGSWQFALFWVSAFTAVGPGYALFANLTMVFKESLGMPHRVASTWVILVNLIATLLGRLPTGYVADRWNISQRKLFGSGSRSMFLLFHCSQMAALAASAYIYRGHEYLALFLILVLTCIFGGCNVLIAALSRELFAPINSSAVYGLILTSTAASALVYPNLLPALHRITGEDFTYNIICSFASAAGTLCCLMLKPLPQAYGISTSLLDLNS</sequence>
<evidence type="ECO:0000256" key="1">
    <source>
        <dbReference type="SAM" id="Phobius"/>
    </source>
</evidence>
<feature type="transmembrane region" description="Helical" evidence="1">
    <location>
        <begin position="372"/>
        <end position="392"/>
    </location>
</feature>
<dbReference type="AlphaFoldDB" id="A0AAX4P3A3"/>
<name>A0AAX4P3A3_9CHLO</name>
<protein>
    <submittedName>
        <fullName evidence="2">Major Facilitator Superfamily protein</fullName>
    </submittedName>
</protein>
<dbReference type="EMBL" id="CP151502">
    <property type="protein sequence ID" value="WZN60215.1"/>
    <property type="molecule type" value="Genomic_DNA"/>
</dbReference>
<keyword evidence="1" id="KW-0472">Membrane</keyword>
<evidence type="ECO:0000313" key="3">
    <source>
        <dbReference type="Proteomes" id="UP001472866"/>
    </source>
</evidence>
<dbReference type="PANTHER" id="PTHR11360">
    <property type="entry name" value="MONOCARBOXYLATE TRANSPORTER"/>
    <property type="match status" value="1"/>
</dbReference>
<feature type="transmembrane region" description="Helical" evidence="1">
    <location>
        <begin position="228"/>
        <end position="248"/>
    </location>
</feature>
<dbReference type="GO" id="GO:0022857">
    <property type="term" value="F:transmembrane transporter activity"/>
    <property type="evidence" value="ECO:0007669"/>
    <property type="project" value="InterPro"/>
</dbReference>
<gene>
    <name evidence="2" type="ORF">HKI87_02g17440</name>
</gene>
<proteinExistence type="predicted"/>
<dbReference type="InterPro" id="IPR050327">
    <property type="entry name" value="Proton-linked_MCT"/>
</dbReference>
<accession>A0AAX4P3A3</accession>
<keyword evidence="1" id="KW-1133">Transmembrane helix</keyword>
<feature type="transmembrane region" description="Helical" evidence="1">
    <location>
        <begin position="501"/>
        <end position="521"/>
    </location>
</feature>
<dbReference type="Gene3D" id="1.20.1250.20">
    <property type="entry name" value="MFS general substrate transporter like domains"/>
    <property type="match status" value="1"/>
</dbReference>
<feature type="transmembrane region" description="Helical" evidence="1">
    <location>
        <begin position="194"/>
        <end position="216"/>
    </location>
</feature>
<feature type="transmembrane region" description="Helical" evidence="1">
    <location>
        <begin position="412"/>
        <end position="430"/>
    </location>
</feature>
<keyword evidence="1" id="KW-0812">Transmembrane</keyword>
<feature type="transmembrane region" description="Helical" evidence="1">
    <location>
        <begin position="436"/>
        <end position="458"/>
    </location>
</feature>
<reference evidence="2 3" key="1">
    <citation type="submission" date="2024-03" db="EMBL/GenBank/DDBJ databases">
        <title>Complete genome sequence of the green alga Chloropicon roscoffensis RCC1871.</title>
        <authorList>
            <person name="Lemieux C."/>
            <person name="Pombert J.-F."/>
            <person name="Otis C."/>
            <person name="Turmel M."/>
        </authorList>
    </citation>
    <scope>NUCLEOTIDE SEQUENCE [LARGE SCALE GENOMIC DNA]</scope>
    <source>
        <strain evidence="2 3">RCC1871</strain>
    </source>
</reference>
<keyword evidence="3" id="KW-1185">Reference proteome</keyword>
<feature type="transmembrane region" description="Helical" evidence="1">
    <location>
        <begin position="260"/>
        <end position="279"/>
    </location>
</feature>
<dbReference type="Proteomes" id="UP001472866">
    <property type="component" value="Chromosome 02"/>
</dbReference>
<evidence type="ECO:0000313" key="2">
    <source>
        <dbReference type="EMBL" id="WZN60215.1"/>
    </source>
</evidence>
<feature type="transmembrane region" description="Helical" evidence="1">
    <location>
        <begin position="171"/>
        <end position="188"/>
    </location>
</feature>